<dbReference type="EMBL" id="BLXT01001321">
    <property type="protein sequence ID" value="GFN84655.1"/>
    <property type="molecule type" value="Genomic_DNA"/>
</dbReference>
<dbReference type="Proteomes" id="UP000735302">
    <property type="component" value="Unassembled WGS sequence"/>
</dbReference>
<comment type="caution">
    <text evidence="1">The sequence shown here is derived from an EMBL/GenBank/DDBJ whole genome shotgun (WGS) entry which is preliminary data.</text>
</comment>
<evidence type="ECO:0000313" key="2">
    <source>
        <dbReference type="Proteomes" id="UP000735302"/>
    </source>
</evidence>
<keyword evidence="2" id="KW-1185">Reference proteome</keyword>
<evidence type="ECO:0000313" key="1">
    <source>
        <dbReference type="EMBL" id="GFN84655.1"/>
    </source>
</evidence>
<sequence length="132" mass="14688">MSSVLNSYVTIFLGLGVNRFTTAVSALTAIIIDEFSVQKHLLYLQSTFLNQKQAASSFMEIKTHACLFFMPASSSSSSSSSSSNNNNNNNNKPPYHILCLSKQVNNMNESDSNMKNINLEYLLFNRCPLGYL</sequence>
<organism evidence="1 2">
    <name type="scientific">Plakobranchus ocellatus</name>
    <dbReference type="NCBI Taxonomy" id="259542"/>
    <lineage>
        <taxon>Eukaryota</taxon>
        <taxon>Metazoa</taxon>
        <taxon>Spiralia</taxon>
        <taxon>Lophotrochozoa</taxon>
        <taxon>Mollusca</taxon>
        <taxon>Gastropoda</taxon>
        <taxon>Heterobranchia</taxon>
        <taxon>Euthyneura</taxon>
        <taxon>Panpulmonata</taxon>
        <taxon>Sacoglossa</taxon>
        <taxon>Placobranchoidea</taxon>
        <taxon>Plakobranchidae</taxon>
        <taxon>Plakobranchus</taxon>
    </lineage>
</organism>
<accession>A0AAV3YQF6</accession>
<reference evidence="1 2" key="1">
    <citation type="journal article" date="2021" name="Elife">
        <title>Chloroplast acquisition without the gene transfer in kleptoplastic sea slugs, Plakobranchus ocellatus.</title>
        <authorList>
            <person name="Maeda T."/>
            <person name="Takahashi S."/>
            <person name="Yoshida T."/>
            <person name="Shimamura S."/>
            <person name="Takaki Y."/>
            <person name="Nagai Y."/>
            <person name="Toyoda A."/>
            <person name="Suzuki Y."/>
            <person name="Arimoto A."/>
            <person name="Ishii H."/>
            <person name="Satoh N."/>
            <person name="Nishiyama T."/>
            <person name="Hasebe M."/>
            <person name="Maruyama T."/>
            <person name="Minagawa J."/>
            <person name="Obokata J."/>
            <person name="Shigenobu S."/>
        </authorList>
    </citation>
    <scope>NUCLEOTIDE SEQUENCE [LARGE SCALE GENOMIC DNA]</scope>
</reference>
<protein>
    <submittedName>
        <fullName evidence="1">Uncharacterized protein</fullName>
    </submittedName>
</protein>
<dbReference type="AlphaFoldDB" id="A0AAV3YQF6"/>
<name>A0AAV3YQF6_9GAST</name>
<proteinExistence type="predicted"/>
<gene>
    <name evidence="1" type="ORF">PoB_001116100</name>
</gene>